<comment type="caution">
    <text evidence="2">The sequence shown here is derived from an EMBL/GenBank/DDBJ whole genome shotgun (WGS) entry which is preliminary data.</text>
</comment>
<keyword evidence="3" id="KW-1185">Reference proteome</keyword>
<dbReference type="AlphaFoldDB" id="A0A3L6QJD9"/>
<dbReference type="EMBL" id="PQIB02000012">
    <property type="protein sequence ID" value="RLM79516.1"/>
    <property type="molecule type" value="Genomic_DNA"/>
</dbReference>
<feature type="region of interest" description="Disordered" evidence="1">
    <location>
        <begin position="1"/>
        <end position="90"/>
    </location>
</feature>
<dbReference type="Proteomes" id="UP000275267">
    <property type="component" value="Unassembled WGS sequence"/>
</dbReference>
<feature type="compositionally biased region" description="Basic and acidic residues" evidence="1">
    <location>
        <begin position="59"/>
        <end position="68"/>
    </location>
</feature>
<accession>A0A3L6QJD9</accession>
<name>A0A3L6QJD9_PANMI</name>
<evidence type="ECO:0000313" key="3">
    <source>
        <dbReference type="Proteomes" id="UP000275267"/>
    </source>
</evidence>
<evidence type="ECO:0000256" key="1">
    <source>
        <dbReference type="SAM" id="MobiDB-lite"/>
    </source>
</evidence>
<feature type="compositionally biased region" description="Low complexity" evidence="1">
    <location>
        <begin position="35"/>
        <end position="48"/>
    </location>
</feature>
<reference evidence="3" key="1">
    <citation type="journal article" date="2019" name="Nat. Commun.">
        <title>The genome of broomcorn millet.</title>
        <authorList>
            <person name="Zou C."/>
            <person name="Miki D."/>
            <person name="Li D."/>
            <person name="Tang Q."/>
            <person name="Xiao L."/>
            <person name="Rajput S."/>
            <person name="Deng P."/>
            <person name="Jia W."/>
            <person name="Huang R."/>
            <person name="Zhang M."/>
            <person name="Sun Y."/>
            <person name="Hu J."/>
            <person name="Fu X."/>
            <person name="Schnable P.S."/>
            <person name="Li F."/>
            <person name="Zhang H."/>
            <person name="Feng B."/>
            <person name="Zhu X."/>
            <person name="Liu R."/>
            <person name="Schnable J.C."/>
            <person name="Zhu J.-K."/>
            <person name="Zhang H."/>
        </authorList>
    </citation>
    <scope>NUCLEOTIDE SEQUENCE [LARGE SCALE GENOMIC DNA]</scope>
</reference>
<organism evidence="2 3">
    <name type="scientific">Panicum miliaceum</name>
    <name type="common">Proso millet</name>
    <name type="synonym">Broomcorn millet</name>
    <dbReference type="NCBI Taxonomy" id="4540"/>
    <lineage>
        <taxon>Eukaryota</taxon>
        <taxon>Viridiplantae</taxon>
        <taxon>Streptophyta</taxon>
        <taxon>Embryophyta</taxon>
        <taxon>Tracheophyta</taxon>
        <taxon>Spermatophyta</taxon>
        <taxon>Magnoliopsida</taxon>
        <taxon>Liliopsida</taxon>
        <taxon>Poales</taxon>
        <taxon>Poaceae</taxon>
        <taxon>PACMAD clade</taxon>
        <taxon>Panicoideae</taxon>
        <taxon>Panicodae</taxon>
        <taxon>Paniceae</taxon>
        <taxon>Panicinae</taxon>
        <taxon>Panicum</taxon>
        <taxon>Panicum sect. Panicum</taxon>
    </lineage>
</organism>
<proteinExistence type="predicted"/>
<feature type="compositionally biased region" description="Low complexity" evidence="1">
    <location>
        <begin position="8"/>
        <end position="17"/>
    </location>
</feature>
<protein>
    <submittedName>
        <fullName evidence="2">Uncharacterized protein</fullName>
    </submittedName>
</protein>
<gene>
    <name evidence="2" type="ORF">C2845_PM12G11090</name>
</gene>
<evidence type="ECO:0000313" key="2">
    <source>
        <dbReference type="EMBL" id="RLM79516.1"/>
    </source>
</evidence>
<sequence length="178" mass="18985">MDGAHQASSRSSVGSSSPNGRTAGNSARRDRAPPRRQSSRPASRQPSSELKPGAPARYDLLHPAEDTARPLLHPSSFGQRRPRGKISPSVQCGQGGCLLVRDRLTAACRLPRQGGETQAGPPVVGRLRPGHAAAQGHHREDLRRGEWITPSCRPPCGRPEGNLPFPAGRVGKAEAFSF</sequence>